<proteinExistence type="predicted"/>
<organism evidence="1">
    <name type="scientific">Anguilla anguilla</name>
    <name type="common">European freshwater eel</name>
    <name type="synonym">Muraena anguilla</name>
    <dbReference type="NCBI Taxonomy" id="7936"/>
    <lineage>
        <taxon>Eukaryota</taxon>
        <taxon>Metazoa</taxon>
        <taxon>Chordata</taxon>
        <taxon>Craniata</taxon>
        <taxon>Vertebrata</taxon>
        <taxon>Euteleostomi</taxon>
        <taxon>Actinopterygii</taxon>
        <taxon>Neopterygii</taxon>
        <taxon>Teleostei</taxon>
        <taxon>Anguilliformes</taxon>
        <taxon>Anguillidae</taxon>
        <taxon>Anguilla</taxon>
    </lineage>
</organism>
<reference evidence="1" key="2">
    <citation type="journal article" date="2015" name="Fish Shellfish Immunol.">
        <title>Early steps in the European eel (Anguilla anguilla)-Vibrio vulnificus interaction in the gills: Role of the RtxA13 toxin.</title>
        <authorList>
            <person name="Callol A."/>
            <person name="Pajuelo D."/>
            <person name="Ebbesson L."/>
            <person name="Teles M."/>
            <person name="MacKenzie S."/>
            <person name="Amaro C."/>
        </authorList>
    </citation>
    <scope>NUCLEOTIDE SEQUENCE</scope>
</reference>
<protein>
    <submittedName>
        <fullName evidence="1">Uncharacterized protein</fullName>
    </submittedName>
</protein>
<sequence length="31" mass="3539">MSLQNNFDLHITVSLINQMYPASRLIVFVSS</sequence>
<name>A0A0E9TNM8_ANGAN</name>
<reference evidence="1" key="1">
    <citation type="submission" date="2014-11" db="EMBL/GenBank/DDBJ databases">
        <authorList>
            <person name="Amaro Gonzalez C."/>
        </authorList>
    </citation>
    <scope>NUCLEOTIDE SEQUENCE</scope>
</reference>
<accession>A0A0E9TNM8</accession>
<dbReference type="AlphaFoldDB" id="A0A0E9TNM8"/>
<dbReference type="EMBL" id="GBXM01054097">
    <property type="protein sequence ID" value="JAH54480.1"/>
    <property type="molecule type" value="Transcribed_RNA"/>
</dbReference>
<evidence type="ECO:0000313" key="1">
    <source>
        <dbReference type="EMBL" id="JAH54480.1"/>
    </source>
</evidence>